<dbReference type="EMBL" id="JASNJE010000059">
    <property type="protein sequence ID" value="MDK3075869.1"/>
    <property type="molecule type" value="Genomic_DNA"/>
</dbReference>
<dbReference type="RefSeq" id="WP_284487783.1">
    <property type="nucleotide sequence ID" value="NZ_JASNJE010000059.1"/>
</dbReference>
<dbReference type="Pfam" id="PF06032">
    <property type="entry name" value="S-Me-THD_N"/>
    <property type="match status" value="1"/>
</dbReference>
<accession>A0ABT7FMA9</accession>
<sequence length="150" mass="15918">MKRELTVDDIQAAVMGGAILGGGGGGFVDDGLREAELALRVGTPQLWSVDEFDAHDLSVTVALVGAPAAPHPFLQPRHHLRTLELVQQELPQGQRLVAINTNENGAQTTVNGWFHSALSGLPVLDLACNGRAHPSSLMGSLGLHLEGEYR</sequence>
<dbReference type="Proteomes" id="UP001227126">
    <property type="component" value="Unassembled WGS sequence"/>
</dbReference>
<keyword evidence="3" id="KW-1185">Reference proteome</keyword>
<gene>
    <name evidence="2" type="ORF">QO034_22710</name>
</gene>
<dbReference type="Gene3D" id="3.40.1610.10">
    <property type="entry name" value="CV3147-like domain"/>
    <property type="match status" value="1"/>
</dbReference>
<dbReference type="InterPro" id="IPR010318">
    <property type="entry name" value="S-Me-THD_N"/>
</dbReference>
<organism evidence="2 3">
    <name type="scientific">Sedimentitalea xiamensis</name>
    <dbReference type="NCBI Taxonomy" id="3050037"/>
    <lineage>
        <taxon>Bacteria</taxon>
        <taxon>Pseudomonadati</taxon>
        <taxon>Pseudomonadota</taxon>
        <taxon>Alphaproteobacteria</taxon>
        <taxon>Rhodobacterales</taxon>
        <taxon>Paracoccaceae</taxon>
        <taxon>Sedimentitalea</taxon>
    </lineage>
</organism>
<evidence type="ECO:0000313" key="2">
    <source>
        <dbReference type="EMBL" id="MDK3075869.1"/>
    </source>
</evidence>
<feature type="non-terminal residue" evidence="2">
    <location>
        <position position="150"/>
    </location>
</feature>
<evidence type="ECO:0000259" key="1">
    <source>
        <dbReference type="Pfam" id="PF06032"/>
    </source>
</evidence>
<reference evidence="2 3" key="1">
    <citation type="submission" date="2023-05" db="EMBL/GenBank/DDBJ databases">
        <title>Sedimentitalea sp. nov. JM2-8.</title>
        <authorList>
            <person name="Huang J."/>
        </authorList>
    </citation>
    <scope>NUCLEOTIDE SEQUENCE [LARGE SCALE GENOMIC DNA]</scope>
    <source>
        <strain evidence="2 3">JM2-8</strain>
    </source>
</reference>
<dbReference type="InterPro" id="IPR027479">
    <property type="entry name" value="S-Me-THD_N_sf"/>
</dbReference>
<protein>
    <submittedName>
        <fullName evidence="2">DUF917 family protein</fullName>
    </submittedName>
</protein>
<proteinExistence type="predicted"/>
<evidence type="ECO:0000313" key="3">
    <source>
        <dbReference type="Proteomes" id="UP001227126"/>
    </source>
</evidence>
<comment type="caution">
    <text evidence="2">The sequence shown here is derived from an EMBL/GenBank/DDBJ whole genome shotgun (WGS) entry which is preliminary data.</text>
</comment>
<name>A0ABT7FMA9_9RHOB</name>
<feature type="domain" description="S-Me-THD N-terminal" evidence="1">
    <location>
        <begin position="9"/>
        <end position="140"/>
    </location>
</feature>
<dbReference type="SUPFAM" id="SSF160991">
    <property type="entry name" value="CV3147-like"/>
    <property type="match status" value="1"/>
</dbReference>